<feature type="region of interest" description="Disordered" evidence="1">
    <location>
        <begin position="331"/>
        <end position="374"/>
    </location>
</feature>
<feature type="compositionally biased region" description="Basic and acidic residues" evidence="1">
    <location>
        <begin position="359"/>
        <end position="372"/>
    </location>
</feature>
<dbReference type="VEuPathDB" id="AmoebaDB:KM1_151290"/>
<dbReference type="VEuPathDB" id="AmoebaDB:EHI5A_115590"/>
<dbReference type="VEuPathDB" id="AmoebaDB:EHI8A_085920"/>
<dbReference type="EMBL" id="BDEQ01000001">
    <property type="protein sequence ID" value="GAT95037.1"/>
    <property type="molecule type" value="Genomic_DNA"/>
</dbReference>
<proteinExistence type="predicted"/>
<dbReference type="VEuPathDB" id="AmoebaDB:EHI_030890"/>
<dbReference type="Proteomes" id="UP000078387">
    <property type="component" value="Unassembled WGS sequence"/>
</dbReference>
<protein>
    <submittedName>
        <fullName evidence="2">Uncharacterized protein</fullName>
    </submittedName>
</protein>
<dbReference type="AlphaFoldDB" id="A0A5K1VJA1"/>
<evidence type="ECO:0000256" key="1">
    <source>
        <dbReference type="SAM" id="MobiDB-lite"/>
    </source>
</evidence>
<organism evidence="2 3">
    <name type="scientific">Entamoeba histolytica</name>
    <dbReference type="NCBI Taxonomy" id="5759"/>
    <lineage>
        <taxon>Eukaryota</taxon>
        <taxon>Amoebozoa</taxon>
        <taxon>Evosea</taxon>
        <taxon>Archamoebae</taxon>
        <taxon>Mastigamoebida</taxon>
        <taxon>Entamoebidae</taxon>
        <taxon>Entamoeba</taxon>
    </lineage>
</organism>
<accession>A0A5K1VJA1</accession>
<gene>
    <name evidence="2" type="ORF">CL6EHI_030890</name>
</gene>
<reference evidence="2 3" key="1">
    <citation type="submission" date="2016-05" db="EMBL/GenBank/DDBJ databases">
        <title>First whole genome sequencing of Entamoeba histolytica HM1:IMSS-clone-6.</title>
        <authorList>
            <person name="Mukherjee Avik.K."/>
            <person name="Izumyama S."/>
            <person name="Nakada-Tsukui K."/>
            <person name="Nozaki T."/>
        </authorList>
    </citation>
    <scope>NUCLEOTIDE SEQUENCE [LARGE SCALE GENOMIC DNA]</scope>
    <source>
        <strain evidence="2 3">HM1:IMSS clone 6</strain>
    </source>
</reference>
<comment type="caution">
    <text evidence="2">The sequence shown here is derived from an EMBL/GenBank/DDBJ whole genome shotgun (WGS) entry which is preliminary data.</text>
</comment>
<dbReference type="VEuPathDB" id="AmoebaDB:EHI7A_084000"/>
<name>A0A5K1VJA1_ENTHI</name>
<sequence>MSQTEWSLDISDSNQISFDGPSAIHKSVYSIPYSEPSNSFVCICCNTLFFAEKNILRYCSFGSDKIERIELTKPIIHLASLDEGIVVICEDYIIIYNVKSGFFERRKYSNYNKVIVHCNVSSNGQTIFFMTDSAVISMSWPEMENQQRLSFIETDTQLQNIKQIAGEDKLILVYGISLSAFLCIFETKAVIATTTKMLLVNITFDDLVVDCIHAKNRLFIQTQKEFLVFEQKISSLDKLKKLGSWKIPDNTQCKLNPYGASFLNAKTCVFFRWTSDMKQPHIDRIVFGSNFVNIITVVNKNQIISKTLGGFLLSEIPEIDKAEIRETKKVEKKKVDEEQPSVPPQQQVKPQTEIEESQEGLKKEIPKNKDIEISSSKINISNNAPSPVPVVVPENDQTIRAPTPKNITKRKEIDKEKELKRRKILEKFNQTNQSLAKVVSFLKGLEEKPYCSELPDILKQLKF</sequence>
<evidence type="ECO:0000313" key="2">
    <source>
        <dbReference type="EMBL" id="GAT95037.1"/>
    </source>
</evidence>
<dbReference type="OMA" id="IVICEDY"/>
<evidence type="ECO:0000313" key="3">
    <source>
        <dbReference type="Proteomes" id="UP000078387"/>
    </source>
</evidence>